<proteinExistence type="predicted"/>
<dbReference type="GO" id="GO:0005829">
    <property type="term" value="C:cytosol"/>
    <property type="evidence" value="ECO:0007669"/>
    <property type="project" value="TreeGrafter"/>
</dbReference>
<keyword evidence="2" id="KW-0238">DNA-binding</keyword>
<keyword evidence="6" id="KW-1185">Reference proteome</keyword>
<dbReference type="EMBL" id="JAPKNK010000001">
    <property type="protein sequence ID" value="MCX5567732.1"/>
    <property type="molecule type" value="Genomic_DNA"/>
</dbReference>
<dbReference type="InterPro" id="IPR032687">
    <property type="entry name" value="AraC-type_N"/>
</dbReference>
<organism evidence="5 6">
    <name type="scientific">Kaistia nematophila</name>
    <dbReference type="NCBI Taxonomy" id="2994654"/>
    <lineage>
        <taxon>Bacteria</taxon>
        <taxon>Pseudomonadati</taxon>
        <taxon>Pseudomonadota</taxon>
        <taxon>Alphaproteobacteria</taxon>
        <taxon>Hyphomicrobiales</taxon>
        <taxon>Kaistiaceae</taxon>
        <taxon>Kaistia</taxon>
    </lineage>
</organism>
<evidence type="ECO:0000259" key="4">
    <source>
        <dbReference type="PROSITE" id="PS01124"/>
    </source>
</evidence>
<dbReference type="Proteomes" id="UP001144805">
    <property type="component" value="Unassembled WGS sequence"/>
</dbReference>
<comment type="caution">
    <text evidence="5">The sequence shown here is derived from an EMBL/GenBank/DDBJ whole genome shotgun (WGS) entry which is preliminary data.</text>
</comment>
<name>A0A9X3DXU7_9HYPH</name>
<evidence type="ECO:0000313" key="5">
    <source>
        <dbReference type="EMBL" id="MCX5567732.1"/>
    </source>
</evidence>
<dbReference type="PANTHER" id="PTHR47894:SF1">
    <property type="entry name" value="HTH-TYPE TRANSCRIPTIONAL REGULATOR VQSM"/>
    <property type="match status" value="1"/>
</dbReference>
<accession>A0A9X3DXU7</accession>
<sequence>MWDRSPVKLSLLHMVPAVAAKSDILVPDLLGRAGLAADALSMRGAVATRSQICTLLNIFARRSGEATLGLDLAAAADPLQLGLSGQALIGGRTIRECLAAHARQMPTLQGGVELSLAVSEGRAYWRHSLLNSDALHASVLNEGIAAFVVSALRSLAGTSLDLHIALPHRARAPIRSYEDKLAADVSFGAGAGITISFSATWLDQPSHLFATTIPEAADQSAFDTLPMWQDDRQLEAALARIFASAALVGALSLVDAARSLGISPRSLQRRLASCGTSFEEQTEVWRRNLAQQFLAASGMEIGAIARALGYSDPSHFIRAFRRWHGVTPLAYRRSALARNGN</sequence>
<dbReference type="InterPro" id="IPR018060">
    <property type="entry name" value="HTH_AraC"/>
</dbReference>
<reference evidence="5" key="1">
    <citation type="submission" date="2022-11" db="EMBL/GenBank/DDBJ databases">
        <title>Biodiversity and phylogenetic relationships of bacteria.</title>
        <authorList>
            <person name="Machado R.A.R."/>
            <person name="Bhat A."/>
            <person name="Loulou A."/>
            <person name="Kallel S."/>
        </authorList>
    </citation>
    <scope>NUCLEOTIDE SEQUENCE</scope>
    <source>
        <strain evidence="5">K-TC2</strain>
    </source>
</reference>
<protein>
    <submittedName>
        <fullName evidence="5">AraC family transcriptional regulator ligand-binding domain-containing protein</fullName>
    </submittedName>
</protein>
<evidence type="ECO:0000313" key="6">
    <source>
        <dbReference type="Proteomes" id="UP001144805"/>
    </source>
</evidence>
<dbReference type="Pfam" id="PF12833">
    <property type="entry name" value="HTH_18"/>
    <property type="match status" value="1"/>
</dbReference>
<evidence type="ECO:0000256" key="2">
    <source>
        <dbReference type="ARBA" id="ARBA00023125"/>
    </source>
</evidence>
<dbReference type="PANTHER" id="PTHR47894">
    <property type="entry name" value="HTH-TYPE TRANSCRIPTIONAL REGULATOR GADX"/>
    <property type="match status" value="1"/>
</dbReference>
<keyword evidence="1" id="KW-0805">Transcription regulation</keyword>
<dbReference type="RefSeq" id="WP_266336715.1">
    <property type="nucleotide sequence ID" value="NZ_JAPKNK010000001.1"/>
</dbReference>
<dbReference type="GO" id="GO:0003700">
    <property type="term" value="F:DNA-binding transcription factor activity"/>
    <property type="evidence" value="ECO:0007669"/>
    <property type="project" value="InterPro"/>
</dbReference>
<dbReference type="AlphaFoldDB" id="A0A9X3DXU7"/>
<dbReference type="SUPFAM" id="SSF46689">
    <property type="entry name" value="Homeodomain-like"/>
    <property type="match status" value="1"/>
</dbReference>
<dbReference type="InterPro" id="IPR020449">
    <property type="entry name" value="Tscrpt_reg_AraC-type_HTH"/>
</dbReference>
<dbReference type="Gene3D" id="1.10.10.60">
    <property type="entry name" value="Homeodomain-like"/>
    <property type="match status" value="1"/>
</dbReference>
<feature type="domain" description="HTH araC/xylS-type" evidence="4">
    <location>
        <begin position="232"/>
        <end position="334"/>
    </location>
</feature>
<dbReference type="Pfam" id="PF12625">
    <property type="entry name" value="Arabinose_bd"/>
    <property type="match status" value="1"/>
</dbReference>
<keyword evidence="3" id="KW-0804">Transcription</keyword>
<dbReference type="GO" id="GO:0000976">
    <property type="term" value="F:transcription cis-regulatory region binding"/>
    <property type="evidence" value="ECO:0007669"/>
    <property type="project" value="TreeGrafter"/>
</dbReference>
<gene>
    <name evidence="5" type="ORF">OSH07_00850</name>
</gene>
<dbReference type="SMART" id="SM00342">
    <property type="entry name" value="HTH_ARAC"/>
    <property type="match status" value="1"/>
</dbReference>
<dbReference type="PRINTS" id="PR00032">
    <property type="entry name" value="HTHARAC"/>
</dbReference>
<evidence type="ECO:0000256" key="1">
    <source>
        <dbReference type="ARBA" id="ARBA00023015"/>
    </source>
</evidence>
<dbReference type="PROSITE" id="PS01124">
    <property type="entry name" value="HTH_ARAC_FAMILY_2"/>
    <property type="match status" value="1"/>
</dbReference>
<dbReference type="InterPro" id="IPR009057">
    <property type="entry name" value="Homeodomain-like_sf"/>
</dbReference>
<evidence type="ECO:0000256" key="3">
    <source>
        <dbReference type="ARBA" id="ARBA00023163"/>
    </source>
</evidence>